<proteinExistence type="predicted"/>
<name>A0A4Q0T2Q9_9BACT</name>
<dbReference type="RefSeq" id="WP_128911350.1">
    <property type="nucleotide sequence ID" value="NZ_RDSM01000001.1"/>
</dbReference>
<reference evidence="1 2" key="1">
    <citation type="submission" date="2018-11" db="EMBL/GenBank/DDBJ databases">
        <authorList>
            <person name="Mardanov A.V."/>
            <person name="Ravin N.V."/>
            <person name="Dedysh S.N."/>
        </authorList>
    </citation>
    <scope>NUCLEOTIDE SEQUENCE [LARGE SCALE GENOMIC DNA]</scope>
    <source>
        <strain evidence="1 2">AF10</strain>
    </source>
</reference>
<evidence type="ECO:0000313" key="2">
    <source>
        <dbReference type="Proteomes" id="UP000289437"/>
    </source>
</evidence>
<protein>
    <submittedName>
        <fullName evidence="1">Uncharacterized protein</fullName>
    </submittedName>
</protein>
<gene>
    <name evidence="1" type="ORF">GRAN_0442</name>
</gene>
<sequence length="66" mass="7404">MEAKTPATSPPDRPPPLNIIEAERFYRGLLITFESGEIAFYSADLLYRNLPNATAFDPTKSFSRPT</sequence>
<evidence type="ECO:0000313" key="1">
    <source>
        <dbReference type="EMBL" id="RXH57132.1"/>
    </source>
</evidence>
<dbReference type="Proteomes" id="UP000289437">
    <property type="component" value="Unassembled WGS sequence"/>
</dbReference>
<organism evidence="1 2">
    <name type="scientific">Granulicella sibirica</name>
    <dbReference type="NCBI Taxonomy" id="2479048"/>
    <lineage>
        <taxon>Bacteria</taxon>
        <taxon>Pseudomonadati</taxon>
        <taxon>Acidobacteriota</taxon>
        <taxon>Terriglobia</taxon>
        <taxon>Terriglobales</taxon>
        <taxon>Acidobacteriaceae</taxon>
        <taxon>Granulicella</taxon>
    </lineage>
</organism>
<comment type="caution">
    <text evidence="1">The sequence shown here is derived from an EMBL/GenBank/DDBJ whole genome shotgun (WGS) entry which is preliminary data.</text>
</comment>
<dbReference type="OrthoDB" id="335726at2"/>
<dbReference type="EMBL" id="RDSM01000001">
    <property type="protein sequence ID" value="RXH57132.1"/>
    <property type="molecule type" value="Genomic_DNA"/>
</dbReference>
<dbReference type="AlphaFoldDB" id="A0A4Q0T2Q9"/>
<keyword evidence="2" id="KW-1185">Reference proteome</keyword>
<accession>A0A4Q0T2Q9</accession>
<reference evidence="2" key="2">
    <citation type="submission" date="2019-02" db="EMBL/GenBank/DDBJ databases">
        <title>Granulicella sibirica sp. nov., a psychrotolerant acidobacterium isolated from an organic soil layer in forested tundra, West Siberia.</title>
        <authorList>
            <person name="Oshkin I.Y."/>
            <person name="Kulichevskaya I.S."/>
            <person name="Rijpstra W.I.C."/>
            <person name="Sinninghe Damste J.S."/>
            <person name="Rakitin A.L."/>
            <person name="Ravin N.V."/>
            <person name="Dedysh S.N."/>
        </authorList>
    </citation>
    <scope>NUCLEOTIDE SEQUENCE [LARGE SCALE GENOMIC DNA]</scope>
    <source>
        <strain evidence="2">AF10</strain>
    </source>
</reference>